<dbReference type="PRINTS" id="PR02073">
    <property type="entry name" value="FOLLICULNIP1"/>
</dbReference>
<dbReference type="PANTHER" id="PTHR21634">
    <property type="entry name" value="RE13835P"/>
    <property type="match status" value="1"/>
</dbReference>
<dbReference type="FunCoup" id="A0A6P7F796">
    <property type="interactions" value="1179"/>
</dbReference>
<feature type="domain" description="UDENN FNIP1/2-type" evidence="1">
    <location>
        <begin position="30"/>
        <end position="123"/>
    </location>
</feature>
<evidence type="ECO:0000313" key="2">
    <source>
        <dbReference type="RefSeq" id="XP_028129583.1"/>
    </source>
</evidence>
<dbReference type="PANTHER" id="PTHR21634:SF9">
    <property type="entry name" value="RE13835P"/>
    <property type="match status" value="1"/>
</dbReference>
<reference evidence="2" key="1">
    <citation type="submission" date="2025-08" db="UniProtKB">
        <authorList>
            <consortium name="RefSeq"/>
        </authorList>
    </citation>
    <scope>IDENTIFICATION</scope>
    <source>
        <tissue evidence="2">Whole insect</tissue>
    </source>
</reference>
<dbReference type="AlphaFoldDB" id="A0A6P7F796"/>
<dbReference type="InterPro" id="IPR028086">
    <property type="entry name" value="FNIP_C_dom"/>
</dbReference>
<dbReference type="OrthoDB" id="10051712at2759"/>
<accession>A0A6P7F796</accession>
<dbReference type="GO" id="GO:0051087">
    <property type="term" value="F:protein-folding chaperone binding"/>
    <property type="evidence" value="ECO:0007669"/>
    <property type="project" value="TreeGrafter"/>
</dbReference>
<dbReference type="RefSeq" id="XP_028129583.1">
    <property type="nucleotide sequence ID" value="XM_028273782.1"/>
</dbReference>
<dbReference type="InParanoid" id="A0A6P7F796"/>
<dbReference type="InterPro" id="IPR026156">
    <property type="entry name" value="FNIP_fam"/>
</dbReference>
<dbReference type="PROSITE" id="PS51836">
    <property type="entry name" value="DENN_FNIP12"/>
    <property type="match status" value="1"/>
</dbReference>
<dbReference type="InterPro" id="IPR028085">
    <property type="entry name" value="FNIP_mid_dom"/>
</dbReference>
<sequence>MANKNNFLKSKKKNDCFYGNEQYWENLNLYSSNRIRILLFKECRLRDRELIFDSYRETKDQNGPTKEEKNKPEEFSHLTEMIFGSTAMKYHDTYFKIHDVSFPDRLIFTQVFSTPLVKKLSNSKSSLNNSNIDFSNNSFTESCNSFANSGSEPSFGSNSDSFSLIRNVNWISPNSTSTTIDSGFSESSFSRNSSFTQYSGGFSTRRSSTSCTSLDTFGSFLSEADSARNFRMNVSYSKLGLALIVPKPIVEYNEENIYLQHIPLIESILWRVRQYVEIALNSPRLFLSTMLEISLLSAKWLSHELNFWSKPGNEPQSKFHLNFAISLRNSLNKLTFPSNIFRSNVREERFENFCQVLEKLETKETKFFMSTLLTAILTHHTGWIAACHPLEGISLDDSYHAIWNQLTNLFGATGYLTKTSKTVIYGLKNDDLIKKVLDFLLYFLRYFKVQRRYVERSNVEEENKIVNDILNSINCNNVEDEIVSKPKRSGLSRTKSSSFNLSTLTNFHEEDEEGITNETNNNYIQKPHLQNNQIEINNRNDECGLKRSGLSKSKACGNDLCKLSALAEETSLEFGDETEENHVLFILGDNEKLEDLKKTNEVRKTERKLSSNTLDISEPENADKLNVIKFPLPEEKPIGDLIEVLPTSFLPDHNALDELVPDKIVQGLNVPKAKWERILTNDLLRKKSCLFTDRIEENVAIVADVDSWDVQVLSSVKKRMAKREMGGDVDASPIVASMLDTVLQMWKQNMSKEQCSTFLEQKLTEICLKANALCQFLLTTDFCTMDTLVKTLKINLVDVPLLMAVGSHINPKVLQKYGLSYQ</sequence>
<dbReference type="GO" id="GO:0005737">
    <property type="term" value="C:cytoplasm"/>
    <property type="evidence" value="ECO:0007669"/>
    <property type="project" value="TreeGrafter"/>
</dbReference>
<gene>
    <name evidence="2" type="primary">LOC114325664</name>
</gene>
<dbReference type="InterPro" id="IPR037545">
    <property type="entry name" value="DENN_FNIP1/2"/>
</dbReference>
<dbReference type="Pfam" id="PF14637">
    <property type="entry name" value="FNIP_M"/>
    <property type="match status" value="1"/>
</dbReference>
<evidence type="ECO:0000259" key="1">
    <source>
        <dbReference type="PROSITE" id="PS51836"/>
    </source>
</evidence>
<dbReference type="KEGG" id="dvv:114325664"/>
<protein>
    <submittedName>
        <fullName evidence="2">Folliculin-interacting protein 2</fullName>
    </submittedName>
</protein>
<proteinExistence type="predicted"/>
<name>A0A6P7F796_DIAVI</name>
<dbReference type="GO" id="GO:0042030">
    <property type="term" value="F:ATPase inhibitor activity"/>
    <property type="evidence" value="ECO:0007669"/>
    <property type="project" value="TreeGrafter"/>
</dbReference>
<organism evidence="2">
    <name type="scientific">Diabrotica virgifera virgifera</name>
    <name type="common">western corn rootworm</name>
    <dbReference type="NCBI Taxonomy" id="50390"/>
    <lineage>
        <taxon>Eukaryota</taxon>
        <taxon>Metazoa</taxon>
        <taxon>Ecdysozoa</taxon>
        <taxon>Arthropoda</taxon>
        <taxon>Hexapoda</taxon>
        <taxon>Insecta</taxon>
        <taxon>Pterygota</taxon>
        <taxon>Neoptera</taxon>
        <taxon>Endopterygota</taxon>
        <taxon>Coleoptera</taxon>
        <taxon>Polyphaga</taxon>
        <taxon>Cucujiformia</taxon>
        <taxon>Chrysomeloidea</taxon>
        <taxon>Chrysomelidae</taxon>
        <taxon>Galerucinae</taxon>
        <taxon>Diabroticina</taxon>
        <taxon>Diabroticites</taxon>
        <taxon>Diabrotica</taxon>
    </lineage>
</organism>
<dbReference type="Pfam" id="PF14638">
    <property type="entry name" value="FNIP_C"/>
    <property type="match status" value="1"/>
</dbReference>